<name>A0A0K2TIQ2_LEPSM</name>
<evidence type="ECO:0000313" key="1">
    <source>
        <dbReference type="EMBL" id="CDW25381.1"/>
    </source>
</evidence>
<protein>
    <submittedName>
        <fullName evidence="1">Uncharacterized protein</fullName>
    </submittedName>
</protein>
<organism evidence="1">
    <name type="scientific">Lepeophtheirus salmonis</name>
    <name type="common">Salmon louse</name>
    <name type="synonym">Caligus salmonis</name>
    <dbReference type="NCBI Taxonomy" id="72036"/>
    <lineage>
        <taxon>Eukaryota</taxon>
        <taxon>Metazoa</taxon>
        <taxon>Ecdysozoa</taxon>
        <taxon>Arthropoda</taxon>
        <taxon>Crustacea</taxon>
        <taxon>Multicrustacea</taxon>
        <taxon>Hexanauplia</taxon>
        <taxon>Copepoda</taxon>
        <taxon>Siphonostomatoida</taxon>
        <taxon>Caligidae</taxon>
        <taxon>Lepeophtheirus</taxon>
    </lineage>
</organism>
<accession>A0A0K2TIQ2</accession>
<dbReference type="EMBL" id="HACA01008020">
    <property type="protein sequence ID" value="CDW25381.1"/>
    <property type="molecule type" value="Transcribed_RNA"/>
</dbReference>
<reference evidence="1" key="1">
    <citation type="submission" date="2014-05" db="EMBL/GenBank/DDBJ databases">
        <authorList>
            <person name="Chronopoulou M."/>
        </authorList>
    </citation>
    <scope>NUCLEOTIDE SEQUENCE</scope>
    <source>
        <tissue evidence="1">Whole organism</tissue>
    </source>
</reference>
<proteinExistence type="predicted"/>
<sequence>MSVLSRLRSGHLHYLAGTSLYHHVTIFTKCGALDGERLGSSCISFSKIEFVCHCSLSAQFFIPRYYKICKTQKHVVLPSSSSSPSSLAV</sequence>
<dbReference type="AlphaFoldDB" id="A0A0K2TIQ2"/>